<dbReference type="InterPro" id="IPR019734">
    <property type="entry name" value="TPR_rpt"/>
</dbReference>
<protein>
    <submittedName>
        <fullName evidence="3">Tetratricopeptide repeat protein 13</fullName>
    </submittedName>
</protein>
<feature type="compositionally biased region" description="Low complexity" evidence="2">
    <location>
        <begin position="164"/>
        <end position="177"/>
    </location>
</feature>
<dbReference type="OrthoDB" id="1926212at2759"/>
<feature type="repeat" description="TPR" evidence="1">
    <location>
        <begin position="274"/>
        <end position="307"/>
    </location>
</feature>
<feature type="repeat" description="TPR" evidence="1">
    <location>
        <begin position="410"/>
        <end position="443"/>
    </location>
</feature>
<gene>
    <name evidence="3" type="ORF">FCM35_KLT11490</name>
</gene>
<evidence type="ECO:0000256" key="1">
    <source>
        <dbReference type="PROSITE-ProRule" id="PRU00339"/>
    </source>
</evidence>
<accession>A0A833QR03</accession>
<dbReference type="AlphaFoldDB" id="A0A833QR03"/>
<dbReference type="EMBL" id="SWLB01000022">
    <property type="protein sequence ID" value="KAF3324023.1"/>
    <property type="molecule type" value="Genomic_DNA"/>
</dbReference>
<dbReference type="PANTHER" id="PTHR44749">
    <property type="entry name" value="SUPPRESSOR OF RPS4-RLD 1"/>
    <property type="match status" value="1"/>
</dbReference>
<feature type="region of interest" description="Disordered" evidence="2">
    <location>
        <begin position="650"/>
        <end position="678"/>
    </location>
</feature>
<dbReference type="PANTHER" id="PTHR44749:SF1">
    <property type="entry name" value="TETRATRICOPEPTIDE-LIKE HELICAL DOMAIN-CONTAINING PROTEIN"/>
    <property type="match status" value="1"/>
</dbReference>
<dbReference type="GO" id="GO:0045892">
    <property type="term" value="P:negative regulation of DNA-templated transcription"/>
    <property type="evidence" value="ECO:0007669"/>
    <property type="project" value="InterPro"/>
</dbReference>
<evidence type="ECO:0000313" key="3">
    <source>
        <dbReference type="EMBL" id="KAF3324023.1"/>
    </source>
</evidence>
<evidence type="ECO:0000313" key="4">
    <source>
        <dbReference type="Proteomes" id="UP000623129"/>
    </source>
</evidence>
<dbReference type="Pfam" id="PF12895">
    <property type="entry name" value="ANAPC3"/>
    <property type="match status" value="1"/>
</dbReference>
<feature type="repeat" description="TPR" evidence="1">
    <location>
        <begin position="240"/>
        <end position="273"/>
    </location>
</feature>
<sequence length="987" mass="110955">MASERAELAKLCSSRNWSKAIRILDKLLSKSCSIQDICNRAFCYSQLELHKHVVKDCDKALQLDSNLLQAYILKGNALSALGRKEEALLIWEGGYEIAVNESTDLKQLLELEELLSSAKLSQQHQCTITEDTSVETPPCDTKVVISEDRVVNTKTILCEDRTIDSSSSGGPTSPTDSKTMEANGGIREKSETGEKKELSLSLSNNKKMVEFCKTPSGGEIKLDRKVFVTNYSSKTKSISLDLRLSRGIAQVNEGNYNQAISIFDQILRETPTYPEALIGRGTAYAFQRELDAAIADFTKAIQSNPAAAEAWKRRGQARAALGEFSVAIEDLSKALQYEPNSPDVLHERGIVNFKFKDYNSAVEDLSSCVKRDKKNSSAHTYLGLSLAAIGEHQRAETEHLLAIKLDQNFLDSWAHLAQLYLDLANSEKALQYLDKVLVIDERFPKAYHLRGLLYHGMGQHRTAIKDLSLALTIEGSNVECLYLRASCYHAIGEYKSAAKDYDAVLDLELDSVDKFVLQCLAFYQKEIALYTASKVNIEFSQFNIDDDIDPLFKEYWCKRLHPKNVCEKVYRQPPLRISLKAGRLNKQEFKFTKHQISLLQTADHIGKKIQYYCPGFLQNRRQYRMAGLAAIEIAQKVSKHWRVLRNAKKNGKPVKKKEKLGLSSQNRGGSGCSTSGPSGTTIYSSVEERGVAVHSLPWKDIYSVAVRWRQISEPCDPVVWINKLSEEFNSGFGSHTPMLLGQAKVVRYYPNYQRMLDHAKTIILNSKYVTNAEDRLVDLSGKLDKVKIASSCSDLYKLVGENFWVSTTCYSTAYEGNKLEGTRITTQITDKIGFDFAIRTPCTPSRWEEYDEEMAFSWEALCEACSGDLFAPHNRSLLNNVKDAILRMTYYWYNFMPLSRGSAVVGYTVMLGLLLAANMEVTTSIPPGVQVDWEAILSPNPETFIEAVKQWMYPSMKMNRSWKDHADVSMVFNTTGSVVAALSSFDN</sequence>
<dbReference type="PROSITE" id="PS50005">
    <property type="entry name" value="TPR"/>
    <property type="match status" value="5"/>
</dbReference>
<dbReference type="Proteomes" id="UP000623129">
    <property type="component" value="Unassembled WGS sequence"/>
</dbReference>
<dbReference type="InterPro" id="IPR011990">
    <property type="entry name" value="TPR-like_helical_dom_sf"/>
</dbReference>
<feature type="compositionally biased region" description="Basic and acidic residues" evidence="2">
    <location>
        <begin position="186"/>
        <end position="197"/>
    </location>
</feature>
<keyword evidence="4" id="KW-1185">Reference proteome</keyword>
<name>A0A833QR03_9POAL</name>
<dbReference type="SMART" id="SM00028">
    <property type="entry name" value="TPR"/>
    <property type="match status" value="10"/>
</dbReference>
<dbReference type="Pfam" id="PF13432">
    <property type="entry name" value="TPR_16"/>
    <property type="match status" value="1"/>
</dbReference>
<reference evidence="3" key="1">
    <citation type="submission" date="2020-01" db="EMBL/GenBank/DDBJ databases">
        <title>Genome sequence of Kobresia littledalei, the first chromosome-level genome in the family Cyperaceae.</title>
        <authorList>
            <person name="Qu G."/>
        </authorList>
    </citation>
    <scope>NUCLEOTIDE SEQUENCE</scope>
    <source>
        <strain evidence="3">C.B.Clarke</strain>
        <tissue evidence="3">Leaf</tissue>
    </source>
</reference>
<dbReference type="Gene3D" id="1.25.40.10">
    <property type="entry name" value="Tetratricopeptide repeat domain"/>
    <property type="match status" value="4"/>
</dbReference>
<evidence type="ECO:0000256" key="2">
    <source>
        <dbReference type="SAM" id="MobiDB-lite"/>
    </source>
</evidence>
<feature type="region of interest" description="Disordered" evidence="2">
    <location>
        <begin position="162"/>
        <end position="197"/>
    </location>
</feature>
<keyword evidence="1" id="KW-0802">TPR repeat</keyword>
<proteinExistence type="predicted"/>
<dbReference type="SUPFAM" id="SSF48452">
    <property type="entry name" value="TPR-like"/>
    <property type="match status" value="1"/>
</dbReference>
<comment type="caution">
    <text evidence="3">The sequence shown here is derived from an EMBL/GenBank/DDBJ whole genome shotgun (WGS) entry which is preliminary data.</text>
</comment>
<feature type="repeat" description="TPR" evidence="1">
    <location>
        <begin position="444"/>
        <end position="477"/>
    </location>
</feature>
<dbReference type="InterPro" id="IPR044650">
    <property type="entry name" value="SRFR1-like"/>
</dbReference>
<feature type="repeat" description="TPR" evidence="1">
    <location>
        <begin position="308"/>
        <end position="341"/>
    </location>
</feature>
<organism evidence="3 4">
    <name type="scientific">Carex littledalei</name>
    <dbReference type="NCBI Taxonomy" id="544730"/>
    <lineage>
        <taxon>Eukaryota</taxon>
        <taxon>Viridiplantae</taxon>
        <taxon>Streptophyta</taxon>
        <taxon>Embryophyta</taxon>
        <taxon>Tracheophyta</taxon>
        <taxon>Spermatophyta</taxon>
        <taxon>Magnoliopsida</taxon>
        <taxon>Liliopsida</taxon>
        <taxon>Poales</taxon>
        <taxon>Cyperaceae</taxon>
        <taxon>Cyperoideae</taxon>
        <taxon>Cariceae</taxon>
        <taxon>Carex</taxon>
        <taxon>Carex subgen. Euthyceras</taxon>
    </lineage>
</organism>